<organism evidence="2 3">
    <name type="scientific">Ziziphus jujuba</name>
    <name type="common">Chinese jujube</name>
    <name type="synonym">Ziziphus sativa</name>
    <dbReference type="NCBI Taxonomy" id="326968"/>
    <lineage>
        <taxon>Eukaryota</taxon>
        <taxon>Viridiplantae</taxon>
        <taxon>Streptophyta</taxon>
        <taxon>Embryophyta</taxon>
        <taxon>Tracheophyta</taxon>
        <taxon>Spermatophyta</taxon>
        <taxon>Magnoliopsida</taxon>
        <taxon>eudicotyledons</taxon>
        <taxon>Gunneridae</taxon>
        <taxon>Pentapetalae</taxon>
        <taxon>rosids</taxon>
        <taxon>fabids</taxon>
        <taxon>Rosales</taxon>
        <taxon>Rhamnaceae</taxon>
        <taxon>Paliureae</taxon>
        <taxon>Ziziphus</taxon>
    </lineage>
</organism>
<dbReference type="Pfam" id="PF03140">
    <property type="entry name" value="DUF247"/>
    <property type="match status" value="1"/>
</dbReference>
<feature type="compositionally biased region" description="Low complexity" evidence="1">
    <location>
        <begin position="45"/>
        <end position="59"/>
    </location>
</feature>
<evidence type="ECO:0000256" key="1">
    <source>
        <dbReference type="SAM" id="MobiDB-lite"/>
    </source>
</evidence>
<dbReference type="PANTHER" id="PTHR31170:SF25">
    <property type="entry name" value="BNAA09G04570D PROTEIN"/>
    <property type="match status" value="1"/>
</dbReference>
<reference evidence="3" key="1">
    <citation type="submission" date="2025-08" db="UniProtKB">
        <authorList>
            <consortium name="RefSeq"/>
        </authorList>
    </citation>
    <scope>IDENTIFICATION</scope>
    <source>
        <tissue evidence="3">Seedling</tissue>
    </source>
</reference>
<dbReference type="PANTHER" id="PTHR31170">
    <property type="entry name" value="BNAC04G53230D PROTEIN"/>
    <property type="match status" value="1"/>
</dbReference>
<name>A0A6P4A8Y3_ZIZJJ</name>
<accession>A0A6P4A8Y3</accession>
<dbReference type="GeneID" id="107424865"/>
<gene>
    <name evidence="3" type="primary">LOC107424865</name>
</gene>
<keyword evidence="2" id="KW-1185">Reference proteome</keyword>
<sequence>MVAVFNKELLSWYLITLKLRETVESGIATTPASTAKSIEFPDDQPPQNHLQKQQQQQSESLQIVIKNNENFEEEQSKSPESDWVISIKEKLDQASQDDAARSWAKLSIYRIPHYLREGDDKAYVPQIVSLGPYHHGKRRLRQMDRHKWRSLHRILKRTNTDIELYLESVKELEEKARACYEGPIPLSSNEFVEMMVLDGCFVLELFRGACEGFK</sequence>
<protein>
    <submittedName>
        <fullName evidence="3">UPF0481 protein At3g02645</fullName>
    </submittedName>
</protein>
<dbReference type="RefSeq" id="XP_015890238.2">
    <property type="nucleotide sequence ID" value="XM_016034752.4"/>
</dbReference>
<proteinExistence type="predicted"/>
<evidence type="ECO:0000313" key="2">
    <source>
        <dbReference type="Proteomes" id="UP001652623"/>
    </source>
</evidence>
<dbReference type="Proteomes" id="UP001652623">
    <property type="component" value="Chromosome 7"/>
</dbReference>
<dbReference type="InterPro" id="IPR004158">
    <property type="entry name" value="DUF247_pln"/>
</dbReference>
<evidence type="ECO:0000313" key="3">
    <source>
        <dbReference type="RefSeq" id="XP_015890238.2"/>
    </source>
</evidence>
<feature type="region of interest" description="Disordered" evidence="1">
    <location>
        <begin position="34"/>
        <end position="59"/>
    </location>
</feature>